<keyword evidence="2" id="KW-1185">Reference proteome</keyword>
<proteinExistence type="predicted"/>
<accession>A0A2Z5FY29</accession>
<evidence type="ECO:0000313" key="2">
    <source>
        <dbReference type="Proteomes" id="UP000253606"/>
    </source>
</evidence>
<evidence type="ECO:0000313" key="1">
    <source>
        <dbReference type="EMBL" id="AXC11276.1"/>
    </source>
</evidence>
<name>A0A2Z5FY29_9BACT</name>
<gene>
    <name evidence="1" type="ORF">ACPOL_1940</name>
</gene>
<reference evidence="1 2" key="1">
    <citation type="journal article" date="2018" name="Front. Microbiol.">
        <title>Hydrolytic Capabilities as a Key to Environmental Success: Chitinolytic and Cellulolytic Acidobacteria From Acidic Sub-arctic Soils and Boreal Peatlands.</title>
        <authorList>
            <person name="Belova S.E."/>
            <person name="Ravin N.V."/>
            <person name="Pankratov T.A."/>
            <person name="Rakitin A.L."/>
            <person name="Ivanova A.A."/>
            <person name="Beletsky A.V."/>
            <person name="Mardanov A.V."/>
            <person name="Sinninghe Damste J.S."/>
            <person name="Dedysh S.N."/>
        </authorList>
    </citation>
    <scope>NUCLEOTIDE SEQUENCE [LARGE SCALE GENOMIC DNA]</scope>
    <source>
        <strain evidence="1 2">SBC82</strain>
    </source>
</reference>
<dbReference type="AlphaFoldDB" id="A0A2Z5FY29"/>
<dbReference type="EMBL" id="CP030840">
    <property type="protein sequence ID" value="AXC11276.1"/>
    <property type="molecule type" value="Genomic_DNA"/>
</dbReference>
<dbReference type="KEGG" id="abas:ACPOL_1940"/>
<dbReference type="Proteomes" id="UP000253606">
    <property type="component" value="Chromosome"/>
</dbReference>
<protein>
    <submittedName>
        <fullName evidence="1">Uncharacterized protein</fullName>
    </submittedName>
</protein>
<sequence length="198" mass="21106">MAAAVDAPDSNPATEKFHQDIKTAVMNGSLTIPQVKELQASLAALKESKAAQKPGAPLDLVTPYGAVSKIKAVMATVKQPDRETLEQDFQVVVANKQPTASAEPETPGKKLGKDVYLAVMRGNPTEAQVQQLQQSLNSLQSLKASGEGKLQQFRSLKQAKSEIEQTMNAGSFRPQDRQAVLDDLNALGPQGGGMRRGG</sequence>
<organism evidence="1 2">
    <name type="scientific">Acidisarcina polymorpha</name>
    <dbReference type="NCBI Taxonomy" id="2211140"/>
    <lineage>
        <taxon>Bacteria</taxon>
        <taxon>Pseudomonadati</taxon>
        <taxon>Acidobacteriota</taxon>
        <taxon>Terriglobia</taxon>
        <taxon>Terriglobales</taxon>
        <taxon>Acidobacteriaceae</taxon>
        <taxon>Acidisarcina</taxon>
    </lineage>
</organism>